<evidence type="ECO:0000256" key="6">
    <source>
        <dbReference type="RuleBase" id="RU361277"/>
    </source>
</evidence>
<comment type="caution">
    <text evidence="8">The sequence shown here is derived from an EMBL/GenBank/DDBJ whole genome shotgun (WGS) entry which is preliminary data.</text>
</comment>
<keyword evidence="3 6" id="KW-0479">Metal-binding</keyword>
<evidence type="ECO:0000256" key="2">
    <source>
        <dbReference type="ARBA" id="ARBA00008072"/>
    </source>
</evidence>
<evidence type="ECO:0000313" key="8">
    <source>
        <dbReference type="EMBL" id="KAJ4464938.1"/>
    </source>
</evidence>
<dbReference type="EMBL" id="JAOTPV010000096">
    <property type="protein sequence ID" value="KAJ4464938.1"/>
    <property type="molecule type" value="Genomic_DNA"/>
</dbReference>
<evidence type="ECO:0000256" key="1">
    <source>
        <dbReference type="ARBA" id="ARBA00001947"/>
    </source>
</evidence>
<evidence type="ECO:0000259" key="7">
    <source>
        <dbReference type="SMART" id="SM00829"/>
    </source>
</evidence>
<evidence type="ECO:0000256" key="3">
    <source>
        <dbReference type="ARBA" id="ARBA00022723"/>
    </source>
</evidence>
<dbReference type="InterPro" id="IPR011032">
    <property type="entry name" value="GroES-like_sf"/>
</dbReference>
<dbReference type="GO" id="GO:0004022">
    <property type="term" value="F:alcohol dehydrogenase (NAD+) activity"/>
    <property type="evidence" value="ECO:0007669"/>
    <property type="project" value="TreeGrafter"/>
</dbReference>
<dbReference type="InterPro" id="IPR013154">
    <property type="entry name" value="ADH-like_N"/>
</dbReference>
<dbReference type="InterPro" id="IPR002328">
    <property type="entry name" value="ADH_Zn_CS"/>
</dbReference>
<organism evidence="8 9">
    <name type="scientific">Lentinula aciculospora</name>
    <dbReference type="NCBI Taxonomy" id="153920"/>
    <lineage>
        <taxon>Eukaryota</taxon>
        <taxon>Fungi</taxon>
        <taxon>Dikarya</taxon>
        <taxon>Basidiomycota</taxon>
        <taxon>Agaricomycotina</taxon>
        <taxon>Agaricomycetes</taxon>
        <taxon>Agaricomycetidae</taxon>
        <taxon>Agaricales</taxon>
        <taxon>Marasmiineae</taxon>
        <taxon>Omphalotaceae</taxon>
        <taxon>Lentinula</taxon>
    </lineage>
</organism>
<evidence type="ECO:0000313" key="9">
    <source>
        <dbReference type="Proteomes" id="UP001150266"/>
    </source>
</evidence>
<dbReference type="Pfam" id="PF08240">
    <property type="entry name" value="ADH_N"/>
    <property type="match status" value="1"/>
</dbReference>
<proteinExistence type="inferred from homology"/>
<reference evidence="8" key="1">
    <citation type="submission" date="2022-08" db="EMBL/GenBank/DDBJ databases">
        <title>A Global Phylogenomic Analysis of the Shiitake Genus Lentinula.</title>
        <authorList>
            <consortium name="DOE Joint Genome Institute"/>
            <person name="Sierra-Patev S."/>
            <person name="Min B."/>
            <person name="Naranjo-Ortiz M."/>
            <person name="Looney B."/>
            <person name="Konkel Z."/>
            <person name="Slot J.C."/>
            <person name="Sakamoto Y."/>
            <person name="Steenwyk J.L."/>
            <person name="Rokas A."/>
            <person name="Carro J."/>
            <person name="Camarero S."/>
            <person name="Ferreira P."/>
            <person name="Molpeceres G."/>
            <person name="Ruiz-Duenas F.J."/>
            <person name="Serrano A."/>
            <person name="Henrissat B."/>
            <person name="Drula E."/>
            <person name="Hughes K.W."/>
            <person name="Mata J.L."/>
            <person name="Ishikawa N.K."/>
            <person name="Vargas-Isla R."/>
            <person name="Ushijima S."/>
            <person name="Smith C.A."/>
            <person name="Ahrendt S."/>
            <person name="Andreopoulos W."/>
            <person name="He G."/>
            <person name="Labutti K."/>
            <person name="Lipzen A."/>
            <person name="Ng V."/>
            <person name="Riley R."/>
            <person name="Sandor L."/>
            <person name="Barry K."/>
            <person name="Martinez A.T."/>
            <person name="Xiao Y."/>
            <person name="Gibbons J.G."/>
            <person name="Terashima K."/>
            <person name="Grigoriev I.V."/>
            <person name="Hibbett D.S."/>
        </authorList>
    </citation>
    <scope>NUCLEOTIDE SEQUENCE</scope>
    <source>
        <strain evidence="8">JLM2183</strain>
    </source>
</reference>
<comment type="similarity">
    <text evidence="2 6">Belongs to the zinc-containing alcohol dehydrogenase family.</text>
</comment>
<feature type="domain" description="Enoyl reductase (ER)" evidence="7">
    <location>
        <begin position="18"/>
        <end position="349"/>
    </location>
</feature>
<dbReference type="InterPro" id="IPR013149">
    <property type="entry name" value="ADH-like_C"/>
</dbReference>
<dbReference type="SUPFAM" id="SSF51735">
    <property type="entry name" value="NAD(P)-binding Rossmann-fold domains"/>
    <property type="match status" value="1"/>
</dbReference>
<dbReference type="PANTHER" id="PTHR42940">
    <property type="entry name" value="ALCOHOL DEHYDROGENASE 1-RELATED"/>
    <property type="match status" value="1"/>
</dbReference>
<dbReference type="PROSITE" id="PS00059">
    <property type="entry name" value="ADH_ZINC"/>
    <property type="match status" value="1"/>
</dbReference>
<evidence type="ECO:0000256" key="4">
    <source>
        <dbReference type="ARBA" id="ARBA00022833"/>
    </source>
</evidence>
<dbReference type="SMART" id="SM00829">
    <property type="entry name" value="PKS_ER"/>
    <property type="match status" value="1"/>
</dbReference>
<dbReference type="Pfam" id="PF00107">
    <property type="entry name" value="ADH_zinc_N"/>
    <property type="match status" value="1"/>
</dbReference>
<dbReference type="Proteomes" id="UP001150266">
    <property type="component" value="Unassembled WGS sequence"/>
</dbReference>
<protein>
    <submittedName>
        <fullName evidence="8">Alcohol dehydogenase</fullName>
    </submittedName>
</protein>
<dbReference type="SUPFAM" id="SSF50129">
    <property type="entry name" value="GroES-like"/>
    <property type="match status" value="1"/>
</dbReference>
<dbReference type="InterPro" id="IPR036291">
    <property type="entry name" value="NAD(P)-bd_dom_sf"/>
</dbReference>
<evidence type="ECO:0000256" key="5">
    <source>
        <dbReference type="ARBA" id="ARBA00023002"/>
    </source>
</evidence>
<dbReference type="CDD" id="cd08254">
    <property type="entry name" value="hydroxyacyl_CoA_DH"/>
    <property type="match status" value="1"/>
</dbReference>
<gene>
    <name evidence="8" type="ORF">J3R30DRAFT_3625459</name>
</gene>
<dbReference type="AlphaFoldDB" id="A0A9W9DE47"/>
<sequence length="352" mass="38052">MYEFRREGEMTAYRWYPGAKTLTKAQVPVPKPAGDEVLVKILAAGMCHSDLLYYDDAFKHNRTNPFTMGHEGAGELIALGESVPSTFPGLHMNQYIVIHARNPCLSSSCSVCSIGADNICDRYFPCGLGIDGSYAPYMVAPARDIVPVNASKDEIPPPLAAVSTDAVLTSYHALMDLKAGETILLIGIGGLGINAIQIAKNVKGAKTVIAVDTRDVMLQAALEVGADYAVNPEELGSLLSSNNLTIDTACDFVGIDHTFISVLQHIRPQGTIIIVGLGAISVELPLIPAARKEVTIKTTMWGTKKELAEVLTAVKERKILPIIERRPLVQAVETLEDMRNGRLKGRVVFVLE</sequence>
<dbReference type="PANTHER" id="PTHR42940:SF8">
    <property type="entry name" value="VACUOLAR PROTEIN SORTING-ASSOCIATED PROTEIN 11"/>
    <property type="match status" value="1"/>
</dbReference>
<dbReference type="GO" id="GO:0008270">
    <property type="term" value="F:zinc ion binding"/>
    <property type="evidence" value="ECO:0007669"/>
    <property type="project" value="InterPro"/>
</dbReference>
<comment type="cofactor">
    <cofactor evidence="1 6">
        <name>Zn(2+)</name>
        <dbReference type="ChEBI" id="CHEBI:29105"/>
    </cofactor>
</comment>
<dbReference type="GO" id="GO:0005737">
    <property type="term" value="C:cytoplasm"/>
    <property type="evidence" value="ECO:0007669"/>
    <property type="project" value="TreeGrafter"/>
</dbReference>
<dbReference type="InterPro" id="IPR020843">
    <property type="entry name" value="ER"/>
</dbReference>
<keyword evidence="4 6" id="KW-0862">Zinc</keyword>
<keyword evidence="5" id="KW-0560">Oxidoreductase</keyword>
<name>A0A9W9DE47_9AGAR</name>
<dbReference type="Gene3D" id="3.90.180.10">
    <property type="entry name" value="Medium-chain alcohol dehydrogenases, catalytic domain"/>
    <property type="match status" value="1"/>
</dbReference>
<keyword evidence="9" id="KW-1185">Reference proteome</keyword>
<dbReference type="Gene3D" id="3.40.50.720">
    <property type="entry name" value="NAD(P)-binding Rossmann-like Domain"/>
    <property type="match status" value="1"/>
</dbReference>
<dbReference type="OrthoDB" id="1879366at2759"/>
<accession>A0A9W9DE47</accession>